<evidence type="ECO:0000256" key="1">
    <source>
        <dbReference type="ARBA" id="ARBA00004123"/>
    </source>
</evidence>
<dbReference type="InterPro" id="IPR047575">
    <property type="entry name" value="Sm"/>
</dbReference>
<comment type="similarity">
    <text evidence="3">Belongs to the SNURF family.</text>
</comment>
<comment type="subcellular location">
    <subcellularLocation>
        <location evidence="1">Nucleus</location>
    </subcellularLocation>
</comment>
<comment type="similarity">
    <text evidence="2">Belongs to the snRNP SmB/SmN family.</text>
</comment>
<evidence type="ECO:0000313" key="9">
    <source>
        <dbReference type="EMBL" id="TKC44560.1"/>
    </source>
</evidence>
<feature type="region of interest" description="Disordered" evidence="7">
    <location>
        <begin position="321"/>
        <end position="354"/>
    </location>
</feature>
<dbReference type="EMBL" id="RWIC01000390">
    <property type="protein sequence ID" value="TKC44560.1"/>
    <property type="molecule type" value="Genomic_DNA"/>
</dbReference>
<dbReference type="Proteomes" id="UP000308365">
    <property type="component" value="Unassembled WGS sequence"/>
</dbReference>
<dbReference type="Pfam" id="PF07192">
    <property type="entry name" value="SNURF"/>
    <property type="match status" value="1"/>
</dbReference>
<dbReference type="AlphaFoldDB" id="A0A4V6WP48"/>
<keyword evidence="5" id="KW-0539">Nucleus</keyword>
<dbReference type="GO" id="GO:0016607">
    <property type="term" value="C:nuclear speck"/>
    <property type="evidence" value="ECO:0007669"/>
    <property type="project" value="TreeGrafter"/>
</dbReference>
<sequence length="354" mass="39894">MCSLSRSDWMVLPWQEQRRVGWPLEMPDLFCSEASGVMERARDHLHLRWTVEQHVPEVEVQVKHRRIASLSNQECHLYPRRSQQHQQQVPVVDFHAELRQAFLAEIPRGSRNFPVGIGFGGAAIMTVGKSSKMLQHIDYRVRCVLQDDWIFTGTFKAFDKHMNLMLCDCDEFRKIKPKNSKQPEREEKRALDLVLLCQENLVSMTVEGPPPKDTGIAWISLAGAGGCPAVGRAAGRGVPPGVPIPQAPARLAGPVRGVAGEASQQALLLPALLEPQLSVHQDRGLPPHLSVEQPYLQELWLLNLVWDHPWAHQLGFPYLRDSNRHAPSRNETPSPRSKRSTSTMNVATKTLGYY</sequence>
<dbReference type="Pfam" id="PF01423">
    <property type="entry name" value="LSM"/>
    <property type="match status" value="1"/>
</dbReference>
<dbReference type="CDD" id="cd01717">
    <property type="entry name" value="Sm_B"/>
    <property type="match status" value="1"/>
</dbReference>
<dbReference type="FunFam" id="2.30.30.100:FF:000004">
    <property type="entry name" value="Small nuclear ribonucleoprotein-associated proteins"/>
    <property type="match status" value="1"/>
</dbReference>
<evidence type="ECO:0000256" key="7">
    <source>
        <dbReference type="SAM" id="MobiDB-lite"/>
    </source>
</evidence>
<evidence type="ECO:0000256" key="3">
    <source>
        <dbReference type="ARBA" id="ARBA00009974"/>
    </source>
</evidence>
<keyword evidence="6" id="KW-0687">Ribonucleoprotein</keyword>
<dbReference type="SMART" id="SM00651">
    <property type="entry name" value="Sm"/>
    <property type="match status" value="1"/>
</dbReference>
<evidence type="ECO:0000256" key="4">
    <source>
        <dbReference type="ARBA" id="ARBA00022884"/>
    </source>
</evidence>
<dbReference type="Gene3D" id="2.30.30.100">
    <property type="match status" value="1"/>
</dbReference>
<evidence type="ECO:0000259" key="8">
    <source>
        <dbReference type="PROSITE" id="PS52002"/>
    </source>
</evidence>
<dbReference type="InterPro" id="IPR009847">
    <property type="entry name" value="SNURF"/>
</dbReference>
<dbReference type="PANTHER" id="PTHR14508:SF2">
    <property type="entry name" value="SNRPN UPSTREAM READING FRAME PROTEIN-RELATED"/>
    <property type="match status" value="1"/>
</dbReference>
<dbReference type="PROSITE" id="PS52002">
    <property type="entry name" value="SM"/>
    <property type="match status" value="1"/>
</dbReference>
<dbReference type="InterPro" id="IPR001163">
    <property type="entry name" value="Sm_dom_euk/arc"/>
</dbReference>
<comment type="caution">
    <text evidence="9">The sequence shown here is derived from an EMBL/GenBank/DDBJ whole genome shotgun (WGS) entry which is preliminary data.</text>
</comment>
<feature type="compositionally biased region" description="Low complexity" evidence="7">
    <location>
        <begin position="332"/>
        <end position="343"/>
    </location>
</feature>
<dbReference type="InterPro" id="IPR010920">
    <property type="entry name" value="LSM_dom_sf"/>
</dbReference>
<protein>
    <recommendedName>
        <fullName evidence="8">Sm domain-containing protein</fullName>
    </recommendedName>
</protein>
<organism evidence="9 10">
    <name type="scientific">Monodon monoceros</name>
    <name type="common">Narwhal</name>
    <name type="synonym">Ceratodon monodon</name>
    <dbReference type="NCBI Taxonomy" id="40151"/>
    <lineage>
        <taxon>Eukaryota</taxon>
        <taxon>Metazoa</taxon>
        <taxon>Chordata</taxon>
        <taxon>Craniata</taxon>
        <taxon>Vertebrata</taxon>
        <taxon>Euteleostomi</taxon>
        <taxon>Mammalia</taxon>
        <taxon>Eutheria</taxon>
        <taxon>Laurasiatheria</taxon>
        <taxon>Artiodactyla</taxon>
        <taxon>Whippomorpha</taxon>
        <taxon>Cetacea</taxon>
        <taxon>Odontoceti</taxon>
        <taxon>Monodontidae</taxon>
        <taxon>Monodon</taxon>
    </lineage>
</organism>
<dbReference type="GO" id="GO:0003723">
    <property type="term" value="F:RNA binding"/>
    <property type="evidence" value="ECO:0007669"/>
    <property type="project" value="UniProtKB-KW"/>
</dbReference>
<reference evidence="10" key="1">
    <citation type="journal article" date="2019" name="IScience">
        <title>Narwhal Genome Reveals Long-Term Low Genetic Diversity despite Current Large Abundance Size.</title>
        <authorList>
            <person name="Westbury M.V."/>
            <person name="Petersen B."/>
            <person name="Garde E."/>
            <person name="Heide-Jorgensen M.P."/>
            <person name="Lorenzen E.D."/>
        </authorList>
    </citation>
    <scope>NUCLEOTIDE SEQUENCE [LARGE SCALE GENOMIC DNA]</scope>
</reference>
<evidence type="ECO:0000256" key="2">
    <source>
        <dbReference type="ARBA" id="ARBA00009123"/>
    </source>
</evidence>
<evidence type="ECO:0000313" key="10">
    <source>
        <dbReference type="Proteomes" id="UP000308365"/>
    </source>
</evidence>
<feature type="domain" description="Sm" evidence="8">
    <location>
        <begin position="128"/>
        <end position="210"/>
    </location>
</feature>
<dbReference type="SUPFAM" id="SSF50182">
    <property type="entry name" value="Sm-like ribonucleoproteins"/>
    <property type="match status" value="1"/>
</dbReference>
<gene>
    <name evidence="9" type="ORF">EI555_013469</name>
</gene>
<evidence type="ECO:0000256" key="6">
    <source>
        <dbReference type="ARBA" id="ARBA00023274"/>
    </source>
</evidence>
<evidence type="ECO:0000256" key="5">
    <source>
        <dbReference type="ARBA" id="ARBA00023242"/>
    </source>
</evidence>
<name>A0A4V6WP48_MONMO</name>
<dbReference type="PANTHER" id="PTHR14508">
    <property type="entry name" value="SNRPN UPSTREAM READING FRAME PROTEIN, SNURF"/>
    <property type="match status" value="1"/>
</dbReference>
<keyword evidence="4" id="KW-0694">RNA-binding</keyword>
<proteinExistence type="inferred from homology"/>
<dbReference type="GO" id="GO:1990904">
    <property type="term" value="C:ribonucleoprotein complex"/>
    <property type="evidence" value="ECO:0007669"/>
    <property type="project" value="UniProtKB-KW"/>
</dbReference>
<accession>A0A4V6WP48</accession>